<dbReference type="EMBL" id="JBBPBN010000002">
    <property type="protein sequence ID" value="KAK9044587.1"/>
    <property type="molecule type" value="Genomic_DNA"/>
</dbReference>
<protein>
    <recommendedName>
        <fullName evidence="3">Gelsolin-like domain-containing protein</fullName>
    </recommendedName>
</protein>
<accession>A0ABR2U569</accession>
<dbReference type="Proteomes" id="UP001396334">
    <property type="component" value="Unassembled WGS sequence"/>
</dbReference>
<reference evidence="1 2" key="1">
    <citation type="journal article" date="2024" name="G3 (Bethesda)">
        <title>Genome assembly of Hibiscus sabdariffa L. provides insights into metabolisms of medicinal natural products.</title>
        <authorList>
            <person name="Kim T."/>
        </authorList>
    </citation>
    <scope>NUCLEOTIDE SEQUENCE [LARGE SCALE GENOMIC DNA]</scope>
    <source>
        <strain evidence="1">TK-2024</strain>
        <tissue evidence="1">Old leaves</tissue>
    </source>
</reference>
<evidence type="ECO:0000313" key="1">
    <source>
        <dbReference type="EMBL" id="KAK9044587.1"/>
    </source>
</evidence>
<proteinExistence type="predicted"/>
<name>A0ABR2U569_9ROSI</name>
<gene>
    <name evidence="1" type="ORF">V6N11_058485</name>
</gene>
<keyword evidence="2" id="KW-1185">Reference proteome</keyword>
<comment type="caution">
    <text evidence="1">The sequence shown here is derived from an EMBL/GenBank/DDBJ whole genome shotgun (WGS) entry which is preliminary data.</text>
</comment>
<evidence type="ECO:0000313" key="2">
    <source>
        <dbReference type="Proteomes" id="UP001396334"/>
    </source>
</evidence>
<organism evidence="1 2">
    <name type="scientific">Hibiscus sabdariffa</name>
    <name type="common">roselle</name>
    <dbReference type="NCBI Taxonomy" id="183260"/>
    <lineage>
        <taxon>Eukaryota</taxon>
        <taxon>Viridiplantae</taxon>
        <taxon>Streptophyta</taxon>
        <taxon>Embryophyta</taxon>
        <taxon>Tracheophyta</taxon>
        <taxon>Spermatophyta</taxon>
        <taxon>Magnoliopsida</taxon>
        <taxon>eudicotyledons</taxon>
        <taxon>Gunneridae</taxon>
        <taxon>Pentapetalae</taxon>
        <taxon>rosids</taxon>
        <taxon>malvids</taxon>
        <taxon>Malvales</taxon>
        <taxon>Malvaceae</taxon>
        <taxon>Malvoideae</taxon>
        <taxon>Hibiscus</taxon>
    </lineage>
</organism>
<evidence type="ECO:0008006" key="3">
    <source>
        <dbReference type="Google" id="ProtNLM"/>
    </source>
</evidence>
<dbReference type="SUPFAM" id="SSF82754">
    <property type="entry name" value="C-terminal, gelsolin-like domain of Sec23/24"/>
    <property type="match status" value="1"/>
</dbReference>
<sequence>MKVNKKDENFRHCAPLWALVHFHSVYANQLYLPARNAGFRIVDNNPTKGRFGEAFSHVVLDHGTYVFIWLGATAQEGKSAAALAACRTLSEELTEMRFLAPRILAK</sequence>
<dbReference type="InterPro" id="IPR036180">
    <property type="entry name" value="Gelsolin-like_dom_sf"/>
</dbReference>